<feature type="compositionally biased region" description="Basic and acidic residues" evidence="1">
    <location>
        <begin position="31"/>
        <end position="47"/>
    </location>
</feature>
<dbReference type="AlphaFoldDB" id="A0A803NI89"/>
<organism evidence="2 3">
    <name type="scientific">Cannabis sativa</name>
    <name type="common">Hemp</name>
    <name type="synonym">Marijuana</name>
    <dbReference type="NCBI Taxonomy" id="3483"/>
    <lineage>
        <taxon>Eukaryota</taxon>
        <taxon>Viridiplantae</taxon>
        <taxon>Streptophyta</taxon>
        <taxon>Embryophyta</taxon>
        <taxon>Tracheophyta</taxon>
        <taxon>Spermatophyta</taxon>
        <taxon>Magnoliopsida</taxon>
        <taxon>eudicotyledons</taxon>
        <taxon>Gunneridae</taxon>
        <taxon>Pentapetalae</taxon>
        <taxon>rosids</taxon>
        <taxon>fabids</taxon>
        <taxon>Rosales</taxon>
        <taxon>Cannabaceae</taxon>
        <taxon>Cannabis</taxon>
    </lineage>
</organism>
<accession>A0A803NI89</accession>
<dbReference type="EnsemblPlants" id="evm.model.01.1718">
    <property type="protein sequence ID" value="cds.evm.model.01.1718"/>
    <property type="gene ID" value="evm.TU.01.1718"/>
</dbReference>
<evidence type="ECO:0000313" key="2">
    <source>
        <dbReference type="EnsemblPlants" id="cds.evm.model.01.1718"/>
    </source>
</evidence>
<dbReference type="Gramene" id="evm.model.01.1718">
    <property type="protein sequence ID" value="cds.evm.model.01.1718"/>
    <property type="gene ID" value="evm.TU.01.1718"/>
</dbReference>
<dbReference type="EMBL" id="UZAU01000042">
    <property type="status" value="NOT_ANNOTATED_CDS"/>
    <property type="molecule type" value="Genomic_DNA"/>
</dbReference>
<feature type="region of interest" description="Disordered" evidence="1">
    <location>
        <begin position="28"/>
        <end position="47"/>
    </location>
</feature>
<proteinExistence type="predicted"/>
<dbReference type="Proteomes" id="UP000596661">
    <property type="component" value="Chromosome 1"/>
</dbReference>
<keyword evidence="3" id="KW-1185">Reference proteome</keyword>
<sequence>MKLQRILRWNSLDHGLSRELNPVVGCGSIIDRQKKPPDKAQRTRGRYRVENKGERDLRGKGWERGETSFWLGWPKEGHRWAWCGLPSRGVKSRLIFGLDGRRKAIDGPG</sequence>
<protein>
    <submittedName>
        <fullName evidence="2">Uncharacterized protein</fullName>
    </submittedName>
</protein>
<reference evidence="2" key="1">
    <citation type="submission" date="2018-11" db="EMBL/GenBank/DDBJ databases">
        <authorList>
            <person name="Grassa J C."/>
        </authorList>
    </citation>
    <scope>NUCLEOTIDE SEQUENCE [LARGE SCALE GENOMIC DNA]</scope>
</reference>
<evidence type="ECO:0000313" key="3">
    <source>
        <dbReference type="Proteomes" id="UP000596661"/>
    </source>
</evidence>
<reference evidence="2" key="2">
    <citation type="submission" date="2021-03" db="UniProtKB">
        <authorList>
            <consortium name="EnsemblPlants"/>
        </authorList>
    </citation>
    <scope>IDENTIFICATION</scope>
</reference>
<evidence type="ECO:0000256" key="1">
    <source>
        <dbReference type="SAM" id="MobiDB-lite"/>
    </source>
</evidence>
<name>A0A803NI89_CANSA</name>